<evidence type="ECO:0000256" key="1">
    <source>
        <dbReference type="SAM" id="MobiDB-lite"/>
    </source>
</evidence>
<keyword evidence="3" id="KW-1185">Reference proteome</keyword>
<protein>
    <submittedName>
        <fullName evidence="2">Uncharacterized protein</fullName>
    </submittedName>
</protein>
<dbReference type="VEuPathDB" id="GiardiaDB:GMRT_14938"/>
<organism evidence="2 3">
    <name type="scientific">Giardia muris</name>
    <dbReference type="NCBI Taxonomy" id="5742"/>
    <lineage>
        <taxon>Eukaryota</taxon>
        <taxon>Metamonada</taxon>
        <taxon>Diplomonadida</taxon>
        <taxon>Hexamitidae</taxon>
        <taxon>Giardiinae</taxon>
        <taxon>Giardia</taxon>
    </lineage>
</organism>
<gene>
    <name evidence="2" type="ORF">GMRT_14938</name>
</gene>
<dbReference type="Proteomes" id="UP000315496">
    <property type="component" value="Chromosome 3"/>
</dbReference>
<evidence type="ECO:0000313" key="3">
    <source>
        <dbReference type="Proteomes" id="UP000315496"/>
    </source>
</evidence>
<dbReference type="OrthoDB" id="10254391at2759"/>
<name>A0A4Z1SPY0_GIAMU</name>
<feature type="region of interest" description="Disordered" evidence="1">
    <location>
        <begin position="283"/>
        <end position="304"/>
    </location>
</feature>
<proteinExistence type="predicted"/>
<accession>A0A4Z1SPY0</accession>
<comment type="caution">
    <text evidence="2">The sequence shown here is derived from an EMBL/GenBank/DDBJ whole genome shotgun (WGS) entry which is preliminary data.</text>
</comment>
<sequence length="441" mass="49310">MQMSSGKMALAVPDIQYPAELIDQGLLADLQRTVHPEGEPKKTRGRYLDLSMFATKKVTTPTPTKQKDRPFDPFLRETATADLAVPLERHRVCSVSETSRFLETLEAPDGKAHATLDDFYRRVAHRPYPRDVHTRPHKALQACLLENGVDPQTAAQVRRVFYGFFETPENLRHMAAYRKPGTDGITTKTGAMVISGDAHLESYYEERRRHVDRTINALLKRCGNARPNEDAGFSGGVSSVFMPTRVFFGQHQLQTLFRELGPTNPFAIEDDIDYDCLTCGFDQSEEEESSTTGSESGPDPLLEKGDSELQLQAAADDLESTSDEDFKTEAIHLRVDKFAGALQYADRFTWPVPSLVPENIAGARARYLISSSLFTDHSECLERVQREETEITTPVTVETCHELAPVFLRGPIDGTAMWVGVQRELNMTDIDGNEQSLLNSP</sequence>
<reference evidence="2 3" key="1">
    <citation type="submission" date="2019-05" db="EMBL/GenBank/DDBJ databases">
        <title>The compact genome of Giardia muris reveals important steps in the evolution of intestinal protozoan parasites.</title>
        <authorList>
            <person name="Xu F."/>
            <person name="Jimenez-Gonzalez A."/>
            <person name="Einarsson E."/>
            <person name="Astvaldsson A."/>
            <person name="Peirasmaki D."/>
            <person name="Eckmann L."/>
            <person name="Andersson J.O."/>
            <person name="Svard S.G."/>
            <person name="Jerlstrom-Hultqvist J."/>
        </authorList>
    </citation>
    <scope>NUCLEOTIDE SEQUENCE [LARGE SCALE GENOMIC DNA]</scope>
    <source>
        <strain evidence="2 3">Roberts-Thomson</strain>
    </source>
</reference>
<evidence type="ECO:0000313" key="2">
    <source>
        <dbReference type="EMBL" id="TNJ27720.1"/>
    </source>
</evidence>
<dbReference type="EMBL" id="VDLU01000003">
    <property type="protein sequence ID" value="TNJ27720.1"/>
    <property type="molecule type" value="Genomic_DNA"/>
</dbReference>
<dbReference type="AlphaFoldDB" id="A0A4Z1SPY0"/>